<dbReference type="RefSeq" id="WP_116845741.1">
    <property type="nucleotide sequence ID" value="NZ_QTJU01000001.1"/>
</dbReference>
<proteinExistence type="predicted"/>
<gene>
    <name evidence="2" type="ORF">DXN05_03160</name>
</gene>
<dbReference type="EMBL" id="QTJU01000001">
    <property type="protein sequence ID" value="RFM29985.1"/>
    <property type="molecule type" value="Genomic_DNA"/>
</dbReference>
<name>A0A3E1NPX3_9BACT</name>
<dbReference type="AlphaFoldDB" id="A0A3E1NPX3"/>
<protein>
    <submittedName>
        <fullName evidence="2">Uncharacterized protein</fullName>
    </submittedName>
</protein>
<dbReference type="OrthoDB" id="1440507at2"/>
<organism evidence="2 3">
    <name type="scientific">Deminuibacter soli</name>
    <dbReference type="NCBI Taxonomy" id="2291815"/>
    <lineage>
        <taxon>Bacteria</taxon>
        <taxon>Pseudomonadati</taxon>
        <taxon>Bacteroidota</taxon>
        <taxon>Chitinophagia</taxon>
        <taxon>Chitinophagales</taxon>
        <taxon>Chitinophagaceae</taxon>
        <taxon>Deminuibacter</taxon>
    </lineage>
</organism>
<evidence type="ECO:0000313" key="2">
    <source>
        <dbReference type="EMBL" id="RFM29985.1"/>
    </source>
</evidence>
<feature type="region of interest" description="Disordered" evidence="1">
    <location>
        <begin position="83"/>
        <end position="125"/>
    </location>
</feature>
<feature type="compositionally biased region" description="Polar residues" evidence="1">
    <location>
        <begin position="114"/>
        <end position="125"/>
    </location>
</feature>
<feature type="compositionally biased region" description="Gly residues" evidence="1">
    <location>
        <begin position="97"/>
        <end position="110"/>
    </location>
</feature>
<comment type="caution">
    <text evidence="2">The sequence shown here is derived from an EMBL/GenBank/DDBJ whole genome shotgun (WGS) entry which is preliminary data.</text>
</comment>
<accession>A0A3E1NPX3</accession>
<evidence type="ECO:0000313" key="3">
    <source>
        <dbReference type="Proteomes" id="UP000261284"/>
    </source>
</evidence>
<dbReference type="Proteomes" id="UP000261284">
    <property type="component" value="Unassembled WGS sequence"/>
</dbReference>
<keyword evidence="3" id="KW-1185">Reference proteome</keyword>
<evidence type="ECO:0000256" key="1">
    <source>
        <dbReference type="SAM" id="MobiDB-lite"/>
    </source>
</evidence>
<reference evidence="2 3" key="1">
    <citation type="submission" date="2018-08" db="EMBL/GenBank/DDBJ databases">
        <title>Chitinophagaceae sp. K23C18032701, a novel bacterium isolated from forest soil.</title>
        <authorList>
            <person name="Wang C."/>
        </authorList>
    </citation>
    <scope>NUCLEOTIDE SEQUENCE [LARGE SCALE GENOMIC DNA]</scope>
    <source>
        <strain evidence="2 3">K23C18032701</strain>
    </source>
</reference>
<sequence length="125" mass="13492">MSIDLKKAAKLIAAYKEHIKDLPKSTPRAYTFTREEIEALLKQDGKKMDGIRIYFGAEMKKGVMVPRPIMVGCVKNKATDQLDDYGIPEEMPKGKGPATGNGAQDGGSQGGSPCPSNCGKSNFLN</sequence>